<accession>A0A455TMR1</accession>
<dbReference type="EMBL" id="AP019405">
    <property type="protein sequence ID" value="BBI29643.1"/>
    <property type="molecule type" value="Genomic_DNA"/>
</dbReference>
<protein>
    <submittedName>
        <fullName evidence="1">Uncharacterized protein</fullName>
    </submittedName>
</protein>
<keyword evidence="1" id="KW-0614">Plasmid</keyword>
<geneLocation type="plasmid" evidence="1">
    <name>pE196_IMP6</name>
</geneLocation>
<dbReference type="AlphaFoldDB" id="A0A455TMR1"/>
<reference evidence="1" key="1">
    <citation type="submission" date="2019-01" db="EMBL/GenBank/DDBJ databases">
        <title>Genomic characterization of novel carbapenem resistance plasmid carrying blaIMP-6 in northern Osaka.</title>
        <authorList>
            <person name="Abe R."/>
            <person name="Akeda Y."/>
            <person name="Sugawara Y."/>
            <person name="Yamamoto N."/>
            <person name="Tomono K."/>
            <person name="Takeuchi D."/>
            <person name="Kawahara R."/>
            <person name="Hamada S."/>
        </authorList>
    </citation>
    <scope>NUCLEOTIDE SEQUENCE</scope>
    <source>
        <strain evidence="1">E196</strain>
        <plasmid evidence="1">pE196_IMP6</plasmid>
    </source>
</reference>
<sequence>MRAGLWPASLYKGKNAAYPGISLGNLNSDIYAWDPDNRR</sequence>
<organism evidence="1">
    <name type="scientific">Klebsiella pneumoniae</name>
    <dbReference type="NCBI Taxonomy" id="573"/>
    <lineage>
        <taxon>Bacteria</taxon>
        <taxon>Pseudomonadati</taxon>
        <taxon>Pseudomonadota</taxon>
        <taxon>Gammaproteobacteria</taxon>
        <taxon>Enterobacterales</taxon>
        <taxon>Enterobacteriaceae</taxon>
        <taxon>Klebsiella/Raoultella group</taxon>
        <taxon>Klebsiella</taxon>
        <taxon>Klebsiella pneumoniae complex</taxon>
    </lineage>
</organism>
<proteinExistence type="predicted"/>
<evidence type="ECO:0000313" key="1">
    <source>
        <dbReference type="EMBL" id="BBI29643.1"/>
    </source>
</evidence>
<name>A0A455TMR1_KLEPN</name>